<evidence type="ECO:0000313" key="3">
    <source>
        <dbReference type="Proteomes" id="UP000314294"/>
    </source>
</evidence>
<sequence>MMDNAIVRGQVEVLEKEAELNEALQKESRLKKVEEIIEIERQLALKKVPEAETGHTSKRLEEAVGGGPSGAKRGPEGGRSEPGPDPSVTKGKPADEGMNLAPQREMSHQLQAARTEALTESNSQQLQWQEPKGRLLQAMSGLNAAGRRRGWSKGPKDSLSGKDSFRSSGVLEDDKHAREKSRPQDFLYSFPVRCGVLTFYA</sequence>
<feature type="compositionally biased region" description="Basic and acidic residues" evidence="1">
    <location>
        <begin position="154"/>
        <end position="165"/>
    </location>
</feature>
<comment type="caution">
    <text evidence="2">The sequence shown here is derived from an EMBL/GenBank/DDBJ whole genome shotgun (WGS) entry which is preliminary data.</text>
</comment>
<proteinExistence type="predicted"/>
<feature type="region of interest" description="Disordered" evidence="1">
    <location>
        <begin position="46"/>
        <end position="183"/>
    </location>
</feature>
<name>A0A4Z2EF86_9TELE</name>
<gene>
    <name evidence="2" type="ORF">EYF80_062306</name>
</gene>
<protein>
    <submittedName>
        <fullName evidence="2">Uncharacterized protein</fullName>
    </submittedName>
</protein>
<feature type="compositionally biased region" description="Polar residues" evidence="1">
    <location>
        <begin position="108"/>
        <end position="128"/>
    </location>
</feature>
<evidence type="ECO:0000313" key="2">
    <source>
        <dbReference type="EMBL" id="TNN27549.1"/>
    </source>
</evidence>
<organism evidence="2 3">
    <name type="scientific">Liparis tanakae</name>
    <name type="common">Tanaka's snailfish</name>
    <dbReference type="NCBI Taxonomy" id="230148"/>
    <lineage>
        <taxon>Eukaryota</taxon>
        <taxon>Metazoa</taxon>
        <taxon>Chordata</taxon>
        <taxon>Craniata</taxon>
        <taxon>Vertebrata</taxon>
        <taxon>Euteleostomi</taxon>
        <taxon>Actinopterygii</taxon>
        <taxon>Neopterygii</taxon>
        <taxon>Teleostei</taxon>
        <taxon>Neoteleostei</taxon>
        <taxon>Acanthomorphata</taxon>
        <taxon>Eupercaria</taxon>
        <taxon>Perciformes</taxon>
        <taxon>Cottioidei</taxon>
        <taxon>Cottales</taxon>
        <taxon>Liparidae</taxon>
        <taxon>Liparis</taxon>
    </lineage>
</organism>
<dbReference type="EMBL" id="SRLO01008099">
    <property type="protein sequence ID" value="TNN27549.1"/>
    <property type="molecule type" value="Genomic_DNA"/>
</dbReference>
<feature type="compositionally biased region" description="Basic and acidic residues" evidence="1">
    <location>
        <begin position="172"/>
        <end position="183"/>
    </location>
</feature>
<reference evidence="2 3" key="1">
    <citation type="submission" date="2019-03" db="EMBL/GenBank/DDBJ databases">
        <title>First draft genome of Liparis tanakae, snailfish: a comprehensive survey of snailfish specific genes.</title>
        <authorList>
            <person name="Kim W."/>
            <person name="Song I."/>
            <person name="Jeong J.-H."/>
            <person name="Kim D."/>
            <person name="Kim S."/>
            <person name="Ryu S."/>
            <person name="Song J.Y."/>
            <person name="Lee S.K."/>
        </authorList>
    </citation>
    <scope>NUCLEOTIDE SEQUENCE [LARGE SCALE GENOMIC DNA]</scope>
    <source>
        <tissue evidence="2">Muscle</tissue>
    </source>
</reference>
<dbReference type="AlphaFoldDB" id="A0A4Z2EF86"/>
<dbReference type="Proteomes" id="UP000314294">
    <property type="component" value="Unassembled WGS sequence"/>
</dbReference>
<keyword evidence="3" id="KW-1185">Reference proteome</keyword>
<evidence type="ECO:0000256" key="1">
    <source>
        <dbReference type="SAM" id="MobiDB-lite"/>
    </source>
</evidence>
<feature type="compositionally biased region" description="Basic and acidic residues" evidence="1">
    <location>
        <begin position="46"/>
        <end position="62"/>
    </location>
</feature>
<dbReference type="OrthoDB" id="8964882at2759"/>
<accession>A0A4Z2EF86</accession>